<protein>
    <recommendedName>
        <fullName evidence="4">DUF748 domain-containing protein</fullName>
    </recommendedName>
</protein>
<dbReference type="Pfam" id="PF05359">
    <property type="entry name" value="DUF748"/>
    <property type="match status" value="2"/>
</dbReference>
<dbReference type="PANTHER" id="PTHR30441">
    <property type="entry name" value="DUF748 DOMAIN-CONTAINING PROTEIN"/>
    <property type="match status" value="1"/>
</dbReference>
<proteinExistence type="predicted"/>
<dbReference type="AlphaFoldDB" id="A0A4Q0XXB8"/>
<evidence type="ECO:0000313" key="2">
    <source>
        <dbReference type="EMBL" id="RXJ61863.1"/>
    </source>
</evidence>
<keyword evidence="3" id="KW-1185">Reference proteome</keyword>
<dbReference type="EMBL" id="PDKO01000011">
    <property type="protein sequence ID" value="RXJ61863.1"/>
    <property type="molecule type" value="Genomic_DNA"/>
</dbReference>
<gene>
    <name evidence="2" type="ORF">CRV06_11820</name>
</gene>
<dbReference type="RefSeq" id="WP_129082638.1">
    <property type="nucleotide sequence ID" value="NZ_CP041070.1"/>
</dbReference>
<organism evidence="2 3">
    <name type="scientific">Halarcobacter anaerophilus</name>
    <dbReference type="NCBI Taxonomy" id="877500"/>
    <lineage>
        <taxon>Bacteria</taxon>
        <taxon>Pseudomonadati</taxon>
        <taxon>Campylobacterota</taxon>
        <taxon>Epsilonproteobacteria</taxon>
        <taxon>Campylobacterales</taxon>
        <taxon>Arcobacteraceae</taxon>
        <taxon>Halarcobacter</taxon>
    </lineage>
</organism>
<evidence type="ECO:0000256" key="1">
    <source>
        <dbReference type="SAM" id="Phobius"/>
    </source>
</evidence>
<dbReference type="OrthoDB" id="9757969at2"/>
<dbReference type="GO" id="GO:0005886">
    <property type="term" value="C:plasma membrane"/>
    <property type="evidence" value="ECO:0007669"/>
    <property type="project" value="TreeGrafter"/>
</dbReference>
<keyword evidence="1" id="KW-0812">Transmembrane</keyword>
<dbReference type="GO" id="GO:0090313">
    <property type="term" value="P:regulation of protein targeting to membrane"/>
    <property type="evidence" value="ECO:0007669"/>
    <property type="project" value="TreeGrafter"/>
</dbReference>
<accession>A0A4Q0XXB8</accession>
<dbReference type="InterPro" id="IPR052894">
    <property type="entry name" value="AsmA-related"/>
</dbReference>
<name>A0A4Q0XXB8_9BACT</name>
<comment type="caution">
    <text evidence="2">The sequence shown here is derived from an EMBL/GenBank/DDBJ whole genome shotgun (WGS) entry which is preliminary data.</text>
</comment>
<dbReference type="STRING" id="877500.GCA_000935065_00315"/>
<evidence type="ECO:0000313" key="3">
    <source>
        <dbReference type="Proteomes" id="UP000290191"/>
    </source>
</evidence>
<dbReference type="PANTHER" id="PTHR30441:SF8">
    <property type="entry name" value="DUF748 DOMAIN-CONTAINING PROTEIN"/>
    <property type="match status" value="1"/>
</dbReference>
<keyword evidence="1" id="KW-0472">Membrane</keyword>
<feature type="transmembrane region" description="Helical" evidence="1">
    <location>
        <begin position="7"/>
        <end position="25"/>
    </location>
</feature>
<sequence length="955" mass="109801">MKINRILITISSLLLIYTIIGFIAIPKIAKPQIENIINENITQKATIEKIHFNPFLFKFSIDNLKIADKNKTTFSLKSISIDFSALKSIDKKHIHFKILKIVEPYINIIENPDGSFNLEKLLKQAKTQQPKQQEKESSNSDIKFQIFKTVIKNAQIDFTKVKPDKTPYKISIHNFNYTFYDMGTFKNALASHTLEMKINKESTLAIKGGLRLNPFEMYGNVEIEKLKPKEFLDYKEDMLNFDLNKDSFINLSFGYKVNMIKDLKIEIDHANLALNNLNIKKENKKLLDLKSLNIDDLNLDYPQNIVNISSITFNKISSNIKSDKNGNLNLNDLVKNQEQSKEENKEETKHWQVKLKEFNIKNSDLTFNDLKNSLNVSSKDIDLKLEDFKLKDEKITLKNLNLSKVDLSFKQNRQTEIEANDISFDTQNFGFAQKNIKLEKAVFSVNSINIKEKKSSLDIKTKGLRVEAVNNSFVNEKVDIYKLLFKNSFLSMIDRKNNQTVQAKNINLTVDKISQKENELKIAKSLINKPELLIKLGKRIEEKQEEKKEEKVSVKENKKSDFKFDIGPVKINNMKMSFEDKNLPIPFKTNITELNGQFSRLNSTTSEPTKLNLEGKVDKYGYTKITGRVDINDIKLLTDTNLLFKNIAIKNFTPYSGKFVGRAIDEGKLNLDLKYNIKKSNLNAQNSIVISDIKLGKNIESKEAVNLPLELAIALLEDSSGVIDIDLPITGNVDDPQFSIAPIVWKAFVNLIVKAVASPFTLLGSLFNIDEEKLKAIEFEYGKSNILASEKESLDAIGKILKEKNRLAINLQPVYDPNNDKFALQKSKFEKVLEKQMKNYKDTDQYKKALEELYKNEKEDKSLNEIKEGFVSKDKDSKEVFDMDSYLEYLKNTLASKQEVKNEELISLVKERIQNIKEYLKTKDIPKNSLIIEDIKEQASNDKKWIKLKLEVSAK</sequence>
<evidence type="ECO:0008006" key="4">
    <source>
        <dbReference type="Google" id="ProtNLM"/>
    </source>
</evidence>
<keyword evidence="1" id="KW-1133">Transmembrane helix</keyword>
<dbReference type="Proteomes" id="UP000290191">
    <property type="component" value="Unassembled WGS sequence"/>
</dbReference>
<dbReference type="InterPro" id="IPR008023">
    <property type="entry name" value="DUF748"/>
</dbReference>
<reference evidence="2 3" key="1">
    <citation type="submission" date="2017-10" db="EMBL/GenBank/DDBJ databases">
        <title>Genomics of the genus Arcobacter.</title>
        <authorList>
            <person name="Perez-Cataluna A."/>
            <person name="Figueras M.J."/>
        </authorList>
    </citation>
    <scope>NUCLEOTIDE SEQUENCE [LARGE SCALE GENOMIC DNA]</scope>
    <source>
        <strain evidence="2 3">DSM 24636</strain>
    </source>
</reference>